<comment type="caution">
    <text evidence="5">The sequence shown here is derived from an EMBL/GenBank/DDBJ whole genome shotgun (WGS) entry which is preliminary data.</text>
</comment>
<dbReference type="SUPFAM" id="SSF52540">
    <property type="entry name" value="P-loop containing nucleoside triphosphate hydrolases"/>
    <property type="match status" value="1"/>
</dbReference>
<dbReference type="InterPro" id="IPR017871">
    <property type="entry name" value="ABC_transporter-like_CS"/>
</dbReference>
<dbReference type="EMBL" id="MFIX01000081">
    <property type="protein sequence ID" value="OGG05183.1"/>
    <property type="molecule type" value="Genomic_DNA"/>
</dbReference>
<dbReference type="PROSITE" id="PS00211">
    <property type="entry name" value="ABC_TRANSPORTER_1"/>
    <property type="match status" value="1"/>
</dbReference>
<dbReference type="InterPro" id="IPR003439">
    <property type="entry name" value="ABC_transporter-like_ATP-bd"/>
</dbReference>
<proteinExistence type="predicted"/>
<dbReference type="InterPro" id="IPR003593">
    <property type="entry name" value="AAA+_ATPase"/>
</dbReference>
<evidence type="ECO:0000256" key="2">
    <source>
        <dbReference type="ARBA" id="ARBA00022741"/>
    </source>
</evidence>
<dbReference type="CDD" id="cd03230">
    <property type="entry name" value="ABC_DR_subfamily_A"/>
    <property type="match status" value="1"/>
</dbReference>
<evidence type="ECO:0000313" key="6">
    <source>
        <dbReference type="Proteomes" id="UP000179129"/>
    </source>
</evidence>
<protein>
    <submittedName>
        <fullName evidence="5">ABC transporter</fullName>
    </submittedName>
</protein>
<dbReference type="InterPro" id="IPR051782">
    <property type="entry name" value="ABC_Transporter_VariousFunc"/>
</dbReference>
<dbReference type="STRING" id="1817867.A3F83_03175"/>
<evidence type="ECO:0000256" key="3">
    <source>
        <dbReference type="ARBA" id="ARBA00022840"/>
    </source>
</evidence>
<dbReference type="PROSITE" id="PS50893">
    <property type="entry name" value="ABC_TRANSPORTER_2"/>
    <property type="match status" value="1"/>
</dbReference>
<dbReference type="GO" id="GO:0005524">
    <property type="term" value="F:ATP binding"/>
    <property type="evidence" value="ECO:0007669"/>
    <property type="project" value="UniProtKB-KW"/>
</dbReference>
<dbReference type="SMART" id="SM00382">
    <property type="entry name" value="AAA"/>
    <property type="match status" value="1"/>
</dbReference>
<dbReference type="AlphaFoldDB" id="A0A1F5YYL7"/>
<keyword evidence="3" id="KW-0067">ATP-binding</keyword>
<dbReference type="InterPro" id="IPR027417">
    <property type="entry name" value="P-loop_NTPase"/>
</dbReference>
<dbReference type="PANTHER" id="PTHR42939:SF1">
    <property type="entry name" value="ABC TRANSPORTER ATP-BINDING PROTEIN ALBC-RELATED"/>
    <property type="match status" value="1"/>
</dbReference>
<evidence type="ECO:0000313" key="5">
    <source>
        <dbReference type="EMBL" id="OGG05183.1"/>
    </source>
</evidence>
<dbReference type="PANTHER" id="PTHR42939">
    <property type="entry name" value="ABC TRANSPORTER ATP-BINDING PROTEIN ALBC-RELATED"/>
    <property type="match status" value="1"/>
</dbReference>
<reference evidence="5 6" key="1">
    <citation type="journal article" date="2016" name="Nat. Commun.">
        <title>Thousands of microbial genomes shed light on interconnected biogeochemical processes in an aquifer system.</title>
        <authorList>
            <person name="Anantharaman K."/>
            <person name="Brown C.T."/>
            <person name="Hug L.A."/>
            <person name="Sharon I."/>
            <person name="Castelle C.J."/>
            <person name="Probst A.J."/>
            <person name="Thomas B.C."/>
            <person name="Singh A."/>
            <person name="Wilkins M.J."/>
            <person name="Karaoz U."/>
            <person name="Brodie E.L."/>
            <person name="Williams K.H."/>
            <person name="Hubbard S.S."/>
            <person name="Banfield J.F."/>
        </authorList>
    </citation>
    <scope>NUCLEOTIDE SEQUENCE [LARGE SCALE GENOMIC DNA]</scope>
</reference>
<sequence length="254" mass="28454">MIALEGVTKKYGSFTAVDNITLEVGPGEIFGFLGPNGAGKTTTIKMITGLLQPTAGRLRVAGYDLAERPEEARRRLGFIPDRPFLYAKLTGWEFLRFIGGLWEMPEKLISLRAGKLLELFELGDWRDELIESYSHGMRQKLILAGALIHDPELIVVDEPMVGLDPKSIRLVKNIFREFSERGKTVFMSTHTLAIAEETCGRVAIIQEGKITALGTLEELRRLSRTTHTHLEEIFLKLTHGEEPGVVDLWEEGHS</sequence>
<dbReference type="Gene3D" id="3.40.50.300">
    <property type="entry name" value="P-loop containing nucleotide triphosphate hydrolases"/>
    <property type="match status" value="1"/>
</dbReference>
<evidence type="ECO:0000259" key="4">
    <source>
        <dbReference type="PROSITE" id="PS50893"/>
    </source>
</evidence>
<organism evidence="5 6">
    <name type="scientific">Candidatus Glassbacteria bacterium RIFCSPLOWO2_12_FULL_58_11</name>
    <dbReference type="NCBI Taxonomy" id="1817867"/>
    <lineage>
        <taxon>Bacteria</taxon>
        <taxon>Candidatus Glassiibacteriota</taxon>
    </lineage>
</organism>
<keyword evidence="2" id="KW-0547">Nucleotide-binding</keyword>
<dbReference type="Pfam" id="PF00005">
    <property type="entry name" value="ABC_tran"/>
    <property type="match status" value="1"/>
</dbReference>
<feature type="domain" description="ABC transporter" evidence="4">
    <location>
        <begin position="2"/>
        <end position="232"/>
    </location>
</feature>
<gene>
    <name evidence="5" type="ORF">A3F83_03175</name>
</gene>
<accession>A0A1F5YYL7</accession>
<evidence type="ECO:0000256" key="1">
    <source>
        <dbReference type="ARBA" id="ARBA00022448"/>
    </source>
</evidence>
<dbReference type="GO" id="GO:0016887">
    <property type="term" value="F:ATP hydrolysis activity"/>
    <property type="evidence" value="ECO:0007669"/>
    <property type="project" value="InterPro"/>
</dbReference>
<dbReference type="Proteomes" id="UP000179129">
    <property type="component" value="Unassembled WGS sequence"/>
</dbReference>
<keyword evidence="1" id="KW-0813">Transport</keyword>
<name>A0A1F5YYL7_9BACT</name>